<keyword evidence="6 8" id="KW-0503">Monooxygenase</keyword>
<evidence type="ECO:0000256" key="6">
    <source>
        <dbReference type="ARBA" id="ARBA00023033"/>
    </source>
</evidence>
<evidence type="ECO:0000256" key="8">
    <source>
        <dbReference type="RuleBase" id="RU000461"/>
    </source>
</evidence>
<evidence type="ECO:0000256" key="7">
    <source>
        <dbReference type="PIRSR" id="PIRSR602403-1"/>
    </source>
</evidence>
<keyword evidence="4 7" id="KW-0479">Metal-binding</keyword>
<dbReference type="PRINTS" id="PR00385">
    <property type="entry name" value="P450"/>
</dbReference>
<keyword evidence="10" id="KW-1185">Reference proteome</keyword>
<dbReference type="InterPro" id="IPR050121">
    <property type="entry name" value="Cytochrome_P450_monoxygenase"/>
</dbReference>
<comment type="cofactor">
    <cofactor evidence="1 7">
        <name>heme</name>
        <dbReference type="ChEBI" id="CHEBI:30413"/>
    </cofactor>
</comment>
<proteinExistence type="inferred from homology"/>
<evidence type="ECO:0000313" key="9">
    <source>
        <dbReference type="EMBL" id="KAK0611972.1"/>
    </source>
</evidence>
<dbReference type="SUPFAM" id="SSF48264">
    <property type="entry name" value="Cytochrome P450"/>
    <property type="match status" value="1"/>
</dbReference>
<evidence type="ECO:0000313" key="10">
    <source>
        <dbReference type="Proteomes" id="UP001175000"/>
    </source>
</evidence>
<reference evidence="9" key="1">
    <citation type="submission" date="2023-06" db="EMBL/GenBank/DDBJ databases">
        <title>Genome-scale phylogeny and comparative genomics of the fungal order Sordariales.</title>
        <authorList>
            <consortium name="Lawrence Berkeley National Laboratory"/>
            <person name="Hensen N."/>
            <person name="Bonometti L."/>
            <person name="Westerberg I."/>
            <person name="Brannstrom I.O."/>
            <person name="Guillou S."/>
            <person name="Cros-Aarteil S."/>
            <person name="Calhoun S."/>
            <person name="Haridas S."/>
            <person name="Kuo A."/>
            <person name="Mondo S."/>
            <person name="Pangilinan J."/>
            <person name="Riley R."/>
            <person name="Labutti K."/>
            <person name="Andreopoulos B."/>
            <person name="Lipzen A."/>
            <person name="Chen C."/>
            <person name="Yanf M."/>
            <person name="Daum C."/>
            <person name="Ng V."/>
            <person name="Clum A."/>
            <person name="Steindorff A."/>
            <person name="Ohm R."/>
            <person name="Martin F."/>
            <person name="Silar P."/>
            <person name="Natvig D."/>
            <person name="Lalanne C."/>
            <person name="Gautier V."/>
            <person name="Ament-Velasquez S.L."/>
            <person name="Kruys A."/>
            <person name="Hutchinson M.I."/>
            <person name="Powell A.J."/>
            <person name="Barry K."/>
            <person name="Miller A.N."/>
            <person name="Grigoriev I.V."/>
            <person name="Debuchy R."/>
            <person name="Gladieux P."/>
            <person name="Thoren M.H."/>
            <person name="Johannesson H."/>
        </authorList>
    </citation>
    <scope>NUCLEOTIDE SEQUENCE</scope>
    <source>
        <strain evidence="9">CBS 606.72</strain>
    </source>
</reference>
<evidence type="ECO:0000256" key="4">
    <source>
        <dbReference type="ARBA" id="ARBA00022723"/>
    </source>
</evidence>
<dbReference type="AlphaFoldDB" id="A0AA39TTD9"/>
<keyword evidence="8" id="KW-0560">Oxidoreductase</keyword>
<comment type="similarity">
    <text evidence="2 8">Belongs to the cytochrome P450 family.</text>
</comment>
<comment type="caution">
    <text evidence="9">The sequence shown here is derived from an EMBL/GenBank/DDBJ whole genome shotgun (WGS) entry which is preliminary data.</text>
</comment>
<evidence type="ECO:0000256" key="1">
    <source>
        <dbReference type="ARBA" id="ARBA00001971"/>
    </source>
</evidence>
<dbReference type="PANTHER" id="PTHR24305">
    <property type="entry name" value="CYTOCHROME P450"/>
    <property type="match status" value="1"/>
</dbReference>
<feature type="binding site" description="axial binding residue" evidence="7">
    <location>
        <position position="480"/>
    </location>
    <ligand>
        <name>heme</name>
        <dbReference type="ChEBI" id="CHEBI:30413"/>
    </ligand>
    <ligandPart>
        <name>Fe</name>
        <dbReference type="ChEBI" id="CHEBI:18248"/>
    </ligandPart>
</feature>
<dbReference type="GO" id="GO:0016705">
    <property type="term" value="F:oxidoreductase activity, acting on paired donors, with incorporation or reduction of molecular oxygen"/>
    <property type="evidence" value="ECO:0007669"/>
    <property type="project" value="InterPro"/>
</dbReference>
<dbReference type="GO" id="GO:0005506">
    <property type="term" value="F:iron ion binding"/>
    <property type="evidence" value="ECO:0007669"/>
    <property type="project" value="InterPro"/>
</dbReference>
<gene>
    <name evidence="9" type="ORF">B0T14DRAFT_441727</name>
</gene>
<dbReference type="PROSITE" id="PS00086">
    <property type="entry name" value="CYTOCHROME_P450"/>
    <property type="match status" value="1"/>
</dbReference>
<dbReference type="EMBL" id="JAULSU010000007">
    <property type="protein sequence ID" value="KAK0611972.1"/>
    <property type="molecule type" value="Genomic_DNA"/>
</dbReference>
<dbReference type="InterPro" id="IPR017972">
    <property type="entry name" value="Cyt_P450_CS"/>
</dbReference>
<sequence>MAFNIFLAAAFLVVLTLGWVIWRVFPSAPLPGYPHNASSRWRLFGDGSNIMRIAELTRESSLAVFDLNRRLGEPITQMLVTRGAPMIAIDDPREIEDIVLRRNKEFEHSWYTMQLFDRAFPHATIAQHTTPSLKAQKRLWVDAMNTDFLRRTVAPNLQTAARELVELWTIRAEQAAGEPFDVSGHFHDTALDAIWTALLGSKLGVLRSEIEKLRGVKSTLDPDALRSIDAIRFAMKTGNDMVAAALNSVWPSFSLWFATLTPTFRRFKRASTEEVQKVMRSAYTRFQSLADSPGTTDNKDEGSENDTCAMDLVLRREILNARKAGRPSSDPTQDPYMLDELWMLLLAGHDSTAHTLAWFDIPFLDAVMEETLRCAATSPVINRDVLVDTEILGKKVPKGSILFMNLRIDHDPYPVDEAVRSPTSRLAQAKRTRGGFEGESGWDIGRFEPRRWLTRDAEGREVFDAYSLPTLGFGGGYRGCFGKRLAMMELRIIMVTLVLNFEFLSLPEELAGLEGEEAVFRQPQKIFVRLKQL</sequence>
<dbReference type="PANTHER" id="PTHR24305:SF166">
    <property type="entry name" value="CYTOCHROME P450 12A4, MITOCHONDRIAL-RELATED"/>
    <property type="match status" value="1"/>
</dbReference>
<evidence type="ECO:0000256" key="5">
    <source>
        <dbReference type="ARBA" id="ARBA00023004"/>
    </source>
</evidence>
<dbReference type="InterPro" id="IPR002403">
    <property type="entry name" value="Cyt_P450_E_grp-IV"/>
</dbReference>
<evidence type="ECO:0000256" key="3">
    <source>
        <dbReference type="ARBA" id="ARBA00022617"/>
    </source>
</evidence>
<keyword evidence="3 7" id="KW-0349">Heme</keyword>
<dbReference type="InterPro" id="IPR001128">
    <property type="entry name" value="Cyt_P450"/>
</dbReference>
<dbReference type="Pfam" id="PF00067">
    <property type="entry name" value="p450"/>
    <property type="match status" value="3"/>
</dbReference>
<accession>A0AA39TTD9</accession>
<dbReference type="GO" id="GO:0020037">
    <property type="term" value="F:heme binding"/>
    <property type="evidence" value="ECO:0007669"/>
    <property type="project" value="InterPro"/>
</dbReference>
<organism evidence="9 10">
    <name type="scientific">Immersiella caudata</name>
    <dbReference type="NCBI Taxonomy" id="314043"/>
    <lineage>
        <taxon>Eukaryota</taxon>
        <taxon>Fungi</taxon>
        <taxon>Dikarya</taxon>
        <taxon>Ascomycota</taxon>
        <taxon>Pezizomycotina</taxon>
        <taxon>Sordariomycetes</taxon>
        <taxon>Sordariomycetidae</taxon>
        <taxon>Sordariales</taxon>
        <taxon>Lasiosphaeriaceae</taxon>
        <taxon>Immersiella</taxon>
    </lineage>
</organism>
<dbReference type="PRINTS" id="PR00465">
    <property type="entry name" value="EP450IV"/>
</dbReference>
<dbReference type="GO" id="GO:0004497">
    <property type="term" value="F:monooxygenase activity"/>
    <property type="evidence" value="ECO:0007669"/>
    <property type="project" value="UniProtKB-KW"/>
</dbReference>
<protein>
    <submittedName>
        <fullName evidence="9">Cytochrome P450</fullName>
    </submittedName>
</protein>
<dbReference type="InterPro" id="IPR036396">
    <property type="entry name" value="Cyt_P450_sf"/>
</dbReference>
<dbReference type="Proteomes" id="UP001175000">
    <property type="component" value="Unassembled WGS sequence"/>
</dbReference>
<name>A0AA39TTD9_9PEZI</name>
<evidence type="ECO:0000256" key="2">
    <source>
        <dbReference type="ARBA" id="ARBA00010617"/>
    </source>
</evidence>
<keyword evidence="5 7" id="KW-0408">Iron</keyword>
<dbReference type="Gene3D" id="1.10.630.10">
    <property type="entry name" value="Cytochrome P450"/>
    <property type="match status" value="2"/>
</dbReference>